<evidence type="ECO:0000313" key="5">
    <source>
        <dbReference type="Proteomes" id="UP000567922"/>
    </source>
</evidence>
<evidence type="ECO:0000313" key="4">
    <source>
        <dbReference type="EMBL" id="MBB3035926.1"/>
    </source>
</evidence>
<dbReference type="Pfam" id="PF00583">
    <property type="entry name" value="Acetyltransf_1"/>
    <property type="match status" value="1"/>
</dbReference>
<dbReference type="Gene3D" id="3.40.630.30">
    <property type="match status" value="1"/>
</dbReference>
<dbReference type="SUPFAM" id="SSF55729">
    <property type="entry name" value="Acyl-CoA N-acyltransferases (Nat)"/>
    <property type="match status" value="1"/>
</dbReference>
<dbReference type="EMBL" id="JACHWS010000001">
    <property type="protein sequence ID" value="MBB3035926.1"/>
    <property type="molecule type" value="Genomic_DNA"/>
</dbReference>
<dbReference type="PROSITE" id="PS51186">
    <property type="entry name" value="GNAT"/>
    <property type="match status" value="1"/>
</dbReference>
<proteinExistence type="predicted"/>
<name>A0A839RIE7_9ACTN</name>
<feature type="domain" description="N-acetyltransferase" evidence="3">
    <location>
        <begin position="32"/>
        <end position="187"/>
    </location>
</feature>
<dbReference type="PANTHER" id="PTHR43877:SF2">
    <property type="entry name" value="AMINOALKYLPHOSPHONATE N-ACETYLTRANSFERASE-RELATED"/>
    <property type="match status" value="1"/>
</dbReference>
<dbReference type="CDD" id="cd04301">
    <property type="entry name" value="NAT_SF"/>
    <property type="match status" value="1"/>
</dbReference>
<keyword evidence="5" id="KW-1185">Reference proteome</keyword>
<organism evidence="4 5">
    <name type="scientific">Hoyosella altamirensis</name>
    <dbReference type="NCBI Taxonomy" id="616997"/>
    <lineage>
        <taxon>Bacteria</taxon>
        <taxon>Bacillati</taxon>
        <taxon>Actinomycetota</taxon>
        <taxon>Actinomycetes</taxon>
        <taxon>Mycobacteriales</taxon>
        <taxon>Hoyosellaceae</taxon>
        <taxon>Hoyosella</taxon>
    </lineage>
</organism>
<dbReference type="AlphaFoldDB" id="A0A839RIE7"/>
<dbReference type="InterPro" id="IPR050832">
    <property type="entry name" value="Bact_Acetyltransf"/>
</dbReference>
<dbReference type="RefSeq" id="WP_157094989.1">
    <property type="nucleotide sequence ID" value="NZ_BDDI01000005.1"/>
</dbReference>
<dbReference type="PANTHER" id="PTHR43877">
    <property type="entry name" value="AMINOALKYLPHOSPHONATE N-ACETYLTRANSFERASE-RELATED-RELATED"/>
    <property type="match status" value="1"/>
</dbReference>
<comment type="caution">
    <text evidence="4">The sequence shown here is derived from an EMBL/GenBank/DDBJ whole genome shotgun (WGS) entry which is preliminary data.</text>
</comment>
<keyword evidence="2" id="KW-0012">Acyltransferase</keyword>
<evidence type="ECO:0000259" key="3">
    <source>
        <dbReference type="PROSITE" id="PS51186"/>
    </source>
</evidence>
<dbReference type="GO" id="GO:0016747">
    <property type="term" value="F:acyltransferase activity, transferring groups other than amino-acyl groups"/>
    <property type="evidence" value="ECO:0007669"/>
    <property type="project" value="InterPro"/>
</dbReference>
<evidence type="ECO:0000256" key="1">
    <source>
        <dbReference type="ARBA" id="ARBA00022679"/>
    </source>
</evidence>
<evidence type="ECO:0000256" key="2">
    <source>
        <dbReference type="ARBA" id="ARBA00023315"/>
    </source>
</evidence>
<keyword evidence="1 4" id="KW-0808">Transferase</keyword>
<dbReference type="InterPro" id="IPR016181">
    <property type="entry name" value="Acyl_CoA_acyltransferase"/>
</dbReference>
<dbReference type="OrthoDB" id="70840at2"/>
<accession>A0A839RIE7</accession>
<dbReference type="InterPro" id="IPR000182">
    <property type="entry name" value="GNAT_dom"/>
</dbReference>
<reference evidence="4 5" key="1">
    <citation type="submission" date="2020-08" db="EMBL/GenBank/DDBJ databases">
        <title>Sequencing the genomes of 1000 actinobacteria strains.</title>
        <authorList>
            <person name="Klenk H.-P."/>
        </authorList>
    </citation>
    <scope>NUCLEOTIDE SEQUENCE [LARGE SCALE GENOMIC DNA]</scope>
    <source>
        <strain evidence="4 5">DSM 45258</strain>
    </source>
</reference>
<dbReference type="Proteomes" id="UP000567922">
    <property type="component" value="Unassembled WGS sequence"/>
</dbReference>
<sequence length="187" mass="20553">MRSTTGTLVDELRLHYRYLAPPILECGGKHMWAIRPVQDADSEQLIALIGACWSEFPGCILDVNLEEQWLRAPATAYAAFGGAFWVADDEGVILGSSGFRPSLAPLAEIKGVYVAASARRHGLATVLVKQAEQSALDAGYTEVQAWSDTRFTGAHHLYTRLGYARTGRSRDLHDISESTEIEFAKEL</sequence>
<gene>
    <name evidence="4" type="ORF">FHU29_000360</name>
</gene>
<protein>
    <submittedName>
        <fullName evidence="4">GNAT superfamily N-acetyltransferase</fullName>
    </submittedName>
</protein>